<evidence type="ECO:0000256" key="3">
    <source>
        <dbReference type="ARBA" id="ARBA00022598"/>
    </source>
</evidence>
<sequence length="294" mass="32455">MRTFTSITQLQTALRDCRQQGQTIAFVPTMGNLHEGHLDLTRHARSLCDIVVVSIFVNPLQFGPSEDLDAYPRTLAADKEKLFAEGVQFLFIPGAADIYPEGMDLQTQVQVPDLSETLCGTSRPGHFTGVTTVVNKLFNIVQPTIAVFGEKDFQQLSIVRKMVKDLCIPVRIEGVATARDTDGLAKSSRNSFLTPEQRRVAPLIHATLLSCRDAIACGFDNFLQLESHARMQLLQAGFEPDYFAIRDARTLRAVNENTEEIAILAAARLGSTRLIDNVRLALNPVSDWGMLASP</sequence>
<dbReference type="FunFam" id="3.40.50.620:FF:000013">
    <property type="entry name" value="Pantothenate synthetase"/>
    <property type="match status" value="1"/>
</dbReference>
<dbReference type="NCBIfam" id="TIGR00125">
    <property type="entry name" value="cyt_tran_rel"/>
    <property type="match status" value="1"/>
</dbReference>
<dbReference type="Proteomes" id="UP000234845">
    <property type="component" value="Unassembled WGS sequence"/>
</dbReference>
<feature type="active site" description="Proton donor" evidence="8">
    <location>
        <position position="37"/>
    </location>
</feature>
<dbReference type="GO" id="GO:0005524">
    <property type="term" value="F:ATP binding"/>
    <property type="evidence" value="ECO:0007669"/>
    <property type="project" value="UniProtKB-KW"/>
</dbReference>
<evidence type="ECO:0000256" key="7">
    <source>
        <dbReference type="ARBA" id="ARBA00048258"/>
    </source>
</evidence>
<reference evidence="10" key="1">
    <citation type="submission" date="2017-11" db="EMBL/GenBank/DDBJ databases">
        <title>The draft genome sequence of Chromatocurvus sp. F02.</title>
        <authorList>
            <person name="Du Z.-J."/>
            <person name="Chang Y.-Q."/>
        </authorList>
    </citation>
    <scope>NUCLEOTIDE SEQUENCE [LARGE SCALE GENOMIC DNA]</scope>
    <source>
        <strain evidence="10">F02</strain>
    </source>
</reference>
<evidence type="ECO:0000256" key="5">
    <source>
        <dbReference type="ARBA" id="ARBA00022741"/>
    </source>
</evidence>
<dbReference type="Gene3D" id="3.40.50.620">
    <property type="entry name" value="HUPs"/>
    <property type="match status" value="1"/>
</dbReference>
<keyword evidence="5 8" id="KW-0547">Nucleotide-binding</keyword>
<keyword evidence="4 8" id="KW-0566">Pantothenate biosynthesis</keyword>
<evidence type="ECO:0000256" key="2">
    <source>
        <dbReference type="ARBA" id="ARBA00009256"/>
    </source>
</evidence>
<dbReference type="Gene3D" id="3.30.1300.10">
    <property type="entry name" value="Pantoate-beta-alanine ligase, C-terminal domain"/>
    <property type="match status" value="1"/>
</dbReference>
<comment type="similarity">
    <text evidence="2 8">Belongs to the pantothenate synthetase family.</text>
</comment>
<dbReference type="PANTHER" id="PTHR21299:SF1">
    <property type="entry name" value="PANTOATE--BETA-ALANINE LIGASE"/>
    <property type="match status" value="1"/>
</dbReference>
<evidence type="ECO:0000256" key="6">
    <source>
        <dbReference type="ARBA" id="ARBA00022840"/>
    </source>
</evidence>
<evidence type="ECO:0000256" key="1">
    <source>
        <dbReference type="ARBA" id="ARBA00004990"/>
    </source>
</evidence>
<feature type="binding site" evidence="8">
    <location>
        <begin position="30"/>
        <end position="37"/>
    </location>
    <ligand>
        <name>ATP</name>
        <dbReference type="ChEBI" id="CHEBI:30616"/>
    </ligand>
</feature>
<dbReference type="EC" id="6.3.2.1" evidence="8"/>
<keyword evidence="6 8" id="KW-0067">ATP-binding</keyword>
<gene>
    <name evidence="8" type="primary">panC</name>
    <name evidence="9" type="ORF">CWI75_00605</name>
</gene>
<organism evidence="9 10">
    <name type="scientific">Kineobactrum sediminis</name>
    <dbReference type="NCBI Taxonomy" id="1905677"/>
    <lineage>
        <taxon>Bacteria</taxon>
        <taxon>Pseudomonadati</taxon>
        <taxon>Pseudomonadota</taxon>
        <taxon>Gammaproteobacteria</taxon>
        <taxon>Cellvibrionales</taxon>
        <taxon>Halieaceae</taxon>
        <taxon>Kineobactrum</taxon>
    </lineage>
</organism>
<dbReference type="NCBIfam" id="TIGR00018">
    <property type="entry name" value="panC"/>
    <property type="match status" value="1"/>
</dbReference>
<feature type="binding site" evidence="8">
    <location>
        <begin position="186"/>
        <end position="189"/>
    </location>
    <ligand>
        <name>ATP</name>
        <dbReference type="ChEBI" id="CHEBI:30616"/>
    </ligand>
</feature>
<comment type="caution">
    <text evidence="9">The sequence shown here is derived from an EMBL/GenBank/DDBJ whole genome shotgun (WGS) entry which is preliminary data.</text>
</comment>
<keyword evidence="3 8" id="KW-0436">Ligase</keyword>
<evidence type="ECO:0000256" key="4">
    <source>
        <dbReference type="ARBA" id="ARBA00022655"/>
    </source>
</evidence>
<keyword evidence="8" id="KW-0963">Cytoplasm</keyword>
<protein>
    <recommendedName>
        <fullName evidence="8">Pantothenate synthetase</fullName>
        <shortName evidence="8">PS</shortName>
        <ecNumber evidence="8">6.3.2.1</ecNumber>
    </recommendedName>
    <alternativeName>
        <fullName evidence="8">Pantoate--beta-alanine ligase</fullName>
    </alternativeName>
    <alternativeName>
        <fullName evidence="8">Pantoate-activating enzyme</fullName>
    </alternativeName>
</protein>
<proteinExistence type="inferred from homology"/>
<accession>A0A2N5Y673</accession>
<name>A0A2N5Y673_9GAMM</name>
<dbReference type="EMBL" id="PKLZ01000001">
    <property type="protein sequence ID" value="PLW83895.1"/>
    <property type="molecule type" value="Genomic_DNA"/>
</dbReference>
<evidence type="ECO:0000313" key="9">
    <source>
        <dbReference type="EMBL" id="PLW83895.1"/>
    </source>
</evidence>
<comment type="catalytic activity">
    <reaction evidence="7 8">
        <text>(R)-pantoate + beta-alanine + ATP = (R)-pantothenate + AMP + diphosphate + H(+)</text>
        <dbReference type="Rhea" id="RHEA:10912"/>
        <dbReference type="ChEBI" id="CHEBI:15378"/>
        <dbReference type="ChEBI" id="CHEBI:15980"/>
        <dbReference type="ChEBI" id="CHEBI:29032"/>
        <dbReference type="ChEBI" id="CHEBI:30616"/>
        <dbReference type="ChEBI" id="CHEBI:33019"/>
        <dbReference type="ChEBI" id="CHEBI:57966"/>
        <dbReference type="ChEBI" id="CHEBI:456215"/>
        <dbReference type="EC" id="6.3.2.1"/>
    </reaction>
</comment>
<comment type="pathway">
    <text evidence="1 8">Cofactor biosynthesis; (R)-pantothenate biosynthesis; (R)-pantothenate from (R)-pantoate and beta-alanine: step 1/1.</text>
</comment>
<dbReference type="InterPro" id="IPR004821">
    <property type="entry name" value="Cyt_trans-like"/>
</dbReference>
<dbReference type="CDD" id="cd00560">
    <property type="entry name" value="PanC"/>
    <property type="match status" value="1"/>
</dbReference>
<comment type="subcellular location">
    <subcellularLocation>
        <location evidence="8">Cytoplasm</location>
    </subcellularLocation>
</comment>
<dbReference type="GO" id="GO:0004592">
    <property type="term" value="F:pantoate-beta-alanine ligase activity"/>
    <property type="evidence" value="ECO:0007669"/>
    <property type="project" value="UniProtKB-UniRule"/>
</dbReference>
<comment type="subunit">
    <text evidence="8">Homodimer.</text>
</comment>
<dbReference type="AlphaFoldDB" id="A0A2N5Y673"/>
<keyword evidence="10" id="KW-1185">Reference proteome</keyword>
<feature type="binding site" evidence="8">
    <location>
        <position position="61"/>
    </location>
    <ligand>
        <name>beta-alanine</name>
        <dbReference type="ChEBI" id="CHEBI:57966"/>
    </ligand>
</feature>
<dbReference type="GO" id="GO:0005829">
    <property type="term" value="C:cytosol"/>
    <property type="evidence" value="ECO:0007669"/>
    <property type="project" value="TreeGrafter"/>
</dbReference>
<dbReference type="SUPFAM" id="SSF52374">
    <property type="entry name" value="Nucleotidylyl transferase"/>
    <property type="match status" value="1"/>
</dbReference>
<evidence type="ECO:0000313" key="10">
    <source>
        <dbReference type="Proteomes" id="UP000234845"/>
    </source>
</evidence>
<dbReference type="Pfam" id="PF02569">
    <property type="entry name" value="Pantoate_ligase"/>
    <property type="match status" value="1"/>
</dbReference>
<comment type="function">
    <text evidence="8">Catalyzes the condensation of pantoate with beta-alanine in an ATP-dependent reaction via a pantoyl-adenylate intermediate.</text>
</comment>
<dbReference type="InterPro" id="IPR042176">
    <property type="entry name" value="Pantoate_ligase_C"/>
</dbReference>
<dbReference type="RefSeq" id="WP_101519532.1">
    <property type="nucleotide sequence ID" value="NZ_PKLZ01000001.1"/>
</dbReference>
<dbReference type="InterPro" id="IPR003721">
    <property type="entry name" value="Pantoate_ligase"/>
</dbReference>
<dbReference type="OrthoDB" id="9773087at2"/>
<feature type="binding site" evidence="8">
    <location>
        <position position="178"/>
    </location>
    <ligand>
        <name>ATP</name>
        <dbReference type="ChEBI" id="CHEBI:30616"/>
    </ligand>
</feature>
<dbReference type="GO" id="GO:0015940">
    <property type="term" value="P:pantothenate biosynthetic process"/>
    <property type="evidence" value="ECO:0007669"/>
    <property type="project" value="UniProtKB-UniRule"/>
</dbReference>
<comment type="miscellaneous">
    <text evidence="8">The reaction proceeds by a bi uni uni bi ping pong mechanism.</text>
</comment>
<evidence type="ECO:0000256" key="8">
    <source>
        <dbReference type="HAMAP-Rule" id="MF_00158"/>
    </source>
</evidence>
<dbReference type="PANTHER" id="PTHR21299">
    <property type="entry name" value="CYTIDYLATE KINASE/PANTOATE-BETA-ALANINE LIGASE"/>
    <property type="match status" value="1"/>
</dbReference>
<dbReference type="UniPathway" id="UPA00028">
    <property type="reaction ID" value="UER00005"/>
</dbReference>
<dbReference type="HAMAP" id="MF_00158">
    <property type="entry name" value="PanC"/>
    <property type="match status" value="1"/>
</dbReference>
<feature type="binding site" evidence="8">
    <location>
        <begin position="149"/>
        <end position="152"/>
    </location>
    <ligand>
        <name>ATP</name>
        <dbReference type="ChEBI" id="CHEBI:30616"/>
    </ligand>
</feature>
<dbReference type="InterPro" id="IPR014729">
    <property type="entry name" value="Rossmann-like_a/b/a_fold"/>
</dbReference>
<feature type="binding site" evidence="8">
    <location>
        <position position="61"/>
    </location>
    <ligand>
        <name>(R)-pantoate</name>
        <dbReference type="ChEBI" id="CHEBI:15980"/>
    </ligand>
</feature>
<feature type="binding site" evidence="8">
    <location>
        <position position="155"/>
    </location>
    <ligand>
        <name>(R)-pantoate</name>
        <dbReference type="ChEBI" id="CHEBI:15980"/>
    </ligand>
</feature>